<evidence type="ECO:0000259" key="1">
    <source>
        <dbReference type="Pfam" id="PF00534"/>
    </source>
</evidence>
<dbReference type="PANTHER" id="PTHR45947">
    <property type="entry name" value="SULFOQUINOVOSYL TRANSFERASE SQD2"/>
    <property type="match status" value="1"/>
</dbReference>
<dbReference type="Gene3D" id="3.40.50.2000">
    <property type="entry name" value="Glycogen Phosphorylase B"/>
    <property type="match status" value="2"/>
</dbReference>
<evidence type="ECO:0000313" key="3">
    <source>
        <dbReference type="EMBL" id="TDT43471.1"/>
    </source>
</evidence>
<dbReference type="CDD" id="cd03794">
    <property type="entry name" value="GT4_WbuB-like"/>
    <property type="match status" value="1"/>
</dbReference>
<reference evidence="3 4" key="1">
    <citation type="submission" date="2019-03" db="EMBL/GenBank/DDBJ databases">
        <title>Genomic Encyclopedia of Type Strains, Phase IV (KMG-IV): sequencing the most valuable type-strain genomes for metagenomic binning, comparative biology and taxonomic classification.</title>
        <authorList>
            <person name="Goeker M."/>
        </authorList>
    </citation>
    <scope>NUCLEOTIDE SEQUENCE [LARGE SCALE GENOMIC DNA]</scope>
    <source>
        <strain evidence="3 4">DSM 15505</strain>
    </source>
</reference>
<dbReference type="InterPro" id="IPR001296">
    <property type="entry name" value="Glyco_trans_1"/>
</dbReference>
<name>A0A4R7JY82_9GAMM</name>
<dbReference type="Proteomes" id="UP000295830">
    <property type="component" value="Unassembled WGS sequence"/>
</dbReference>
<dbReference type="InterPro" id="IPR050194">
    <property type="entry name" value="Glycosyltransferase_grp1"/>
</dbReference>
<proteinExistence type="predicted"/>
<accession>A0A4R7JY82</accession>
<evidence type="ECO:0000259" key="2">
    <source>
        <dbReference type="Pfam" id="PF13579"/>
    </source>
</evidence>
<comment type="caution">
    <text evidence="3">The sequence shown here is derived from an EMBL/GenBank/DDBJ whole genome shotgun (WGS) entry which is preliminary data.</text>
</comment>
<keyword evidence="4" id="KW-1185">Reference proteome</keyword>
<dbReference type="PANTHER" id="PTHR45947:SF3">
    <property type="entry name" value="SULFOQUINOVOSYL TRANSFERASE SQD2"/>
    <property type="match status" value="1"/>
</dbReference>
<gene>
    <name evidence="3" type="ORF">DES49_1288</name>
</gene>
<dbReference type="Pfam" id="PF13579">
    <property type="entry name" value="Glyco_trans_4_4"/>
    <property type="match status" value="1"/>
</dbReference>
<dbReference type="InterPro" id="IPR028098">
    <property type="entry name" value="Glyco_trans_4-like_N"/>
</dbReference>
<dbReference type="SUPFAM" id="SSF53756">
    <property type="entry name" value="UDP-Glycosyltransferase/glycogen phosphorylase"/>
    <property type="match status" value="1"/>
</dbReference>
<dbReference type="AlphaFoldDB" id="A0A4R7JY82"/>
<sequence>MRIIYLHQYFNTPEMAGGTRSYEMARRMVAAGHDVHIVTSYREKDASDGRWFATEEAGIQVHWLPVPYSNHMSYSQRIKAFLAFALASRKKAIELDGDVIFATSTPLTIALPAVPAAKKKKIPMVFEVRDLWPEMPIAMGALNNPVLRWAAHKLEYWAYHNAQAVVALSPGMKKGVLRTGYPESNVAVIPNSSDNVEFAHDAEAASEFRAARPWLGERPLLVYAGAFGKVNGVDYIIDVAIHLLEMNSDIRILLVGDGAERESVIRKAKSAGVYERTVFFESKIPKHDVPAMLSAASMAANLVIDIPEARANSANKFFDTLASGTPVLLNCGGWMHELVSVHGCGLAMWQQPTETVARELEHALQNPEWLQQAGQAARQLAETEFDRDKLAGQLMQVLESAVAGTSEQAATIAPGDYSLSHDSGSTV</sequence>
<dbReference type="OrthoDB" id="9787293at2"/>
<dbReference type="GO" id="GO:0016758">
    <property type="term" value="F:hexosyltransferase activity"/>
    <property type="evidence" value="ECO:0007669"/>
    <property type="project" value="TreeGrafter"/>
</dbReference>
<keyword evidence="3" id="KW-0808">Transferase</keyword>
<organism evidence="3 4">
    <name type="scientific">Halospina denitrificans</name>
    <dbReference type="NCBI Taxonomy" id="332522"/>
    <lineage>
        <taxon>Bacteria</taxon>
        <taxon>Pseudomonadati</taxon>
        <taxon>Pseudomonadota</taxon>
        <taxon>Gammaproteobacteria</taxon>
        <taxon>Halospina</taxon>
    </lineage>
</organism>
<feature type="domain" description="Glycosyltransferase subfamily 4-like N-terminal" evidence="2">
    <location>
        <begin position="18"/>
        <end position="191"/>
    </location>
</feature>
<feature type="domain" description="Glycosyl transferase family 1" evidence="1">
    <location>
        <begin position="208"/>
        <end position="379"/>
    </location>
</feature>
<protein>
    <submittedName>
        <fullName evidence="3">Glycosyltransferase involved in cell wall biosynthesis</fullName>
    </submittedName>
</protein>
<dbReference type="Pfam" id="PF00534">
    <property type="entry name" value="Glycos_transf_1"/>
    <property type="match status" value="1"/>
</dbReference>
<evidence type="ECO:0000313" key="4">
    <source>
        <dbReference type="Proteomes" id="UP000295830"/>
    </source>
</evidence>
<dbReference type="EMBL" id="SOAX01000002">
    <property type="protein sequence ID" value="TDT43471.1"/>
    <property type="molecule type" value="Genomic_DNA"/>
</dbReference>